<dbReference type="AlphaFoldDB" id="A0A6I4TCV5"/>
<dbReference type="PROSITE" id="PS51257">
    <property type="entry name" value="PROKAR_LIPOPROTEIN"/>
    <property type="match status" value="1"/>
</dbReference>
<name>A0A6I4TCV5_9SPHN</name>
<dbReference type="Proteomes" id="UP000439522">
    <property type="component" value="Unassembled WGS sequence"/>
</dbReference>
<comment type="caution">
    <text evidence="3">The sequence shown here is derived from an EMBL/GenBank/DDBJ whole genome shotgun (WGS) entry which is preliminary data.</text>
</comment>
<keyword evidence="4" id="KW-1185">Reference proteome</keyword>
<protein>
    <submittedName>
        <fullName evidence="3">Pilus assembly protein CpaD</fullName>
    </submittedName>
</protein>
<evidence type="ECO:0000256" key="2">
    <source>
        <dbReference type="SAM" id="SignalP"/>
    </source>
</evidence>
<feature type="signal peptide" evidence="2">
    <location>
        <begin position="1"/>
        <end position="28"/>
    </location>
</feature>
<accession>A0A6I4TCV5</accession>
<dbReference type="InterPro" id="IPR019027">
    <property type="entry name" value="Pilus_biogenesis_CpaD-related"/>
</dbReference>
<reference evidence="3 4" key="1">
    <citation type="submission" date="2019-12" db="EMBL/GenBank/DDBJ databases">
        <title>Genomic-based taxomic classification of the family Erythrobacteraceae.</title>
        <authorList>
            <person name="Xu L."/>
        </authorList>
    </citation>
    <scope>NUCLEOTIDE SEQUENCE [LARGE SCALE GENOMIC DNA]</scope>
    <source>
        <strain evidence="3 4">100921-2</strain>
    </source>
</reference>
<gene>
    <name evidence="3" type="ORF">GRI40_06620</name>
</gene>
<proteinExistence type="predicted"/>
<feature type="chain" id="PRO_5026290288" evidence="2">
    <location>
        <begin position="29"/>
        <end position="215"/>
    </location>
</feature>
<evidence type="ECO:0000313" key="3">
    <source>
        <dbReference type="EMBL" id="MXO74893.1"/>
    </source>
</evidence>
<dbReference type="OrthoDB" id="9802674at2"/>
<evidence type="ECO:0000256" key="1">
    <source>
        <dbReference type="SAM" id="MobiDB-lite"/>
    </source>
</evidence>
<keyword evidence="2" id="KW-0732">Signal</keyword>
<dbReference type="Pfam" id="PF09476">
    <property type="entry name" value="Pilus_CpaD"/>
    <property type="match status" value="1"/>
</dbReference>
<sequence length="215" mass="22448">MTIKRTFAGTLALGVGLALSGCNSPASVANRSLDSVNQPVVARTSYTLDLNTGYDGLPFSEQQRLAGWFDTMNLRYGDRIAVEDPQSSGVTRDAVAAIAARHGLLLSDGAPITPGQVQPGTARVVITRLTASVPGCPDWSKKYDRNYANATSPGYGCAVNSNIAAMVANPEDLLRGQASNGETVIMSSTKAIDTFRKKPNTGAGELKSPGTGGEN</sequence>
<evidence type="ECO:0000313" key="4">
    <source>
        <dbReference type="Proteomes" id="UP000439522"/>
    </source>
</evidence>
<dbReference type="RefSeq" id="WP_160610602.1">
    <property type="nucleotide sequence ID" value="NZ_WTZA01000001.1"/>
</dbReference>
<organism evidence="3 4">
    <name type="scientific">Tsuneonella aeria</name>
    <dbReference type="NCBI Taxonomy" id="1837929"/>
    <lineage>
        <taxon>Bacteria</taxon>
        <taxon>Pseudomonadati</taxon>
        <taxon>Pseudomonadota</taxon>
        <taxon>Alphaproteobacteria</taxon>
        <taxon>Sphingomonadales</taxon>
        <taxon>Erythrobacteraceae</taxon>
        <taxon>Tsuneonella</taxon>
    </lineage>
</organism>
<dbReference type="EMBL" id="WTZA01000001">
    <property type="protein sequence ID" value="MXO74893.1"/>
    <property type="molecule type" value="Genomic_DNA"/>
</dbReference>
<feature type="region of interest" description="Disordered" evidence="1">
    <location>
        <begin position="195"/>
        <end position="215"/>
    </location>
</feature>